<name>X1W379_9ZZZZ</name>
<dbReference type="EMBL" id="BARW01037584">
    <property type="protein sequence ID" value="GAJ24985.1"/>
    <property type="molecule type" value="Genomic_DNA"/>
</dbReference>
<proteinExistence type="predicted"/>
<dbReference type="AlphaFoldDB" id="X1W379"/>
<accession>X1W379</accession>
<reference evidence="1" key="1">
    <citation type="journal article" date="2014" name="Front. Microbiol.">
        <title>High frequency of phylogenetically diverse reductive dehalogenase-homologous genes in deep subseafloor sedimentary metagenomes.</title>
        <authorList>
            <person name="Kawai M."/>
            <person name="Futagami T."/>
            <person name="Toyoda A."/>
            <person name="Takaki Y."/>
            <person name="Nishi S."/>
            <person name="Hori S."/>
            <person name="Arai W."/>
            <person name="Tsubouchi T."/>
            <person name="Morono Y."/>
            <person name="Uchiyama I."/>
            <person name="Ito T."/>
            <person name="Fujiyama A."/>
            <person name="Inagaki F."/>
            <person name="Takami H."/>
        </authorList>
    </citation>
    <scope>NUCLEOTIDE SEQUENCE</scope>
    <source>
        <strain evidence="1">Expedition CK06-06</strain>
    </source>
</reference>
<comment type="caution">
    <text evidence="1">The sequence shown here is derived from an EMBL/GenBank/DDBJ whole genome shotgun (WGS) entry which is preliminary data.</text>
</comment>
<organism evidence="1">
    <name type="scientific">marine sediment metagenome</name>
    <dbReference type="NCBI Taxonomy" id="412755"/>
    <lineage>
        <taxon>unclassified sequences</taxon>
        <taxon>metagenomes</taxon>
        <taxon>ecological metagenomes</taxon>
    </lineage>
</organism>
<protein>
    <submittedName>
        <fullName evidence="1">Uncharacterized protein</fullName>
    </submittedName>
</protein>
<sequence length="86" mass="9527">MKGLAHNPNECPWCGQEVTQPLLDPQTGILLLFVCEDCGASIPFCSLACWRKAHLLSMKVEGLTGKQARRKLLEMQEVIKLPPPTP</sequence>
<gene>
    <name evidence="1" type="ORF">S12H4_57978</name>
</gene>
<evidence type="ECO:0000313" key="1">
    <source>
        <dbReference type="EMBL" id="GAJ24985.1"/>
    </source>
</evidence>